<name>E2ZBP9_9FIRM</name>
<dbReference type="STRING" id="706434.HMPREF9429_00881"/>
<evidence type="ECO:0000313" key="2">
    <source>
        <dbReference type="EMBL" id="EFQ04277.1"/>
    </source>
</evidence>
<dbReference type="AlphaFoldDB" id="E2ZBP9"/>
<accession>E2ZBP9</accession>
<organism evidence="2 3">
    <name type="scientific">Megasphaera micronuciformis F0359</name>
    <dbReference type="NCBI Taxonomy" id="706434"/>
    <lineage>
        <taxon>Bacteria</taxon>
        <taxon>Bacillati</taxon>
        <taxon>Bacillota</taxon>
        <taxon>Negativicutes</taxon>
        <taxon>Veillonellales</taxon>
        <taxon>Veillonellaceae</taxon>
        <taxon>Megasphaera</taxon>
    </lineage>
</organism>
<feature type="transmembrane region" description="Helical" evidence="1">
    <location>
        <begin position="14"/>
        <end position="32"/>
    </location>
</feature>
<keyword evidence="1" id="KW-0812">Transmembrane</keyword>
<reference evidence="2 3" key="1">
    <citation type="submission" date="2010-08" db="EMBL/GenBank/DDBJ databases">
        <authorList>
            <person name="Weinstock G."/>
            <person name="Sodergren E."/>
            <person name="Clifton S."/>
            <person name="Fulton L."/>
            <person name="Fulton B."/>
            <person name="Courtney L."/>
            <person name="Fronick C."/>
            <person name="Harrison M."/>
            <person name="Strong C."/>
            <person name="Farmer C."/>
            <person name="Delahaunty K."/>
            <person name="Markovic C."/>
            <person name="Hall O."/>
            <person name="Minx P."/>
            <person name="Tomlinson C."/>
            <person name="Mitreva M."/>
            <person name="Hou S."/>
            <person name="Chen J."/>
            <person name="Wollam A."/>
            <person name="Pepin K.H."/>
            <person name="Johnson M."/>
            <person name="Bhonagiri V."/>
            <person name="Zhang X."/>
            <person name="Suruliraj S."/>
            <person name="Warren W."/>
            <person name="Chinwalla A."/>
            <person name="Mardis E.R."/>
            <person name="Wilson R.K."/>
        </authorList>
    </citation>
    <scope>NUCLEOTIDE SEQUENCE [LARGE SCALE GENOMIC DNA]</scope>
    <source>
        <strain evidence="2 3">F0359</strain>
    </source>
</reference>
<evidence type="ECO:0008006" key="4">
    <source>
        <dbReference type="Google" id="ProtNLM"/>
    </source>
</evidence>
<keyword evidence="3" id="KW-1185">Reference proteome</keyword>
<proteinExistence type="predicted"/>
<dbReference type="HOGENOM" id="CLU_162700_0_0_9"/>
<dbReference type="EMBL" id="AECS01000036">
    <property type="protein sequence ID" value="EFQ04277.1"/>
    <property type="molecule type" value="Genomic_DNA"/>
</dbReference>
<comment type="caution">
    <text evidence="2">The sequence shown here is derived from an EMBL/GenBank/DDBJ whole genome shotgun (WGS) entry which is preliminary data.</text>
</comment>
<sequence>MEKEMSNMFQNSDFWIGLGVGVIAGVFGYKLMAEREQQLLALQQPAVGSVATNVPLAELQRQKEELEDLIAAQEAEQA</sequence>
<protein>
    <recommendedName>
        <fullName evidence="4">50S ribosomal protein L9</fullName>
    </recommendedName>
</protein>
<dbReference type="Proteomes" id="UP000003195">
    <property type="component" value="Unassembled WGS sequence"/>
</dbReference>
<evidence type="ECO:0000256" key="1">
    <source>
        <dbReference type="SAM" id="Phobius"/>
    </source>
</evidence>
<keyword evidence="1" id="KW-1133">Transmembrane helix</keyword>
<evidence type="ECO:0000313" key="3">
    <source>
        <dbReference type="Proteomes" id="UP000003195"/>
    </source>
</evidence>
<gene>
    <name evidence="2" type="ORF">HMPREF9429_00881</name>
</gene>
<dbReference type="eggNOG" id="ENOG5032ZU6">
    <property type="taxonomic scope" value="Bacteria"/>
</dbReference>
<keyword evidence="1" id="KW-0472">Membrane</keyword>